<feature type="compositionally biased region" description="Low complexity" evidence="1">
    <location>
        <begin position="69"/>
        <end position="87"/>
    </location>
</feature>
<name>A0A7G9QS48_9GAMM</name>
<organism evidence="3 4">
    <name type="scientific">Thermomonas brevis</name>
    <dbReference type="NCBI Taxonomy" id="215691"/>
    <lineage>
        <taxon>Bacteria</taxon>
        <taxon>Pseudomonadati</taxon>
        <taxon>Pseudomonadota</taxon>
        <taxon>Gammaproteobacteria</taxon>
        <taxon>Lysobacterales</taxon>
        <taxon>Lysobacteraceae</taxon>
        <taxon>Thermomonas</taxon>
    </lineage>
</organism>
<feature type="region of interest" description="Disordered" evidence="1">
    <location>
        <begin position="27"/>
        <end position="87"/>
    </location>
</feature>
<evidence type="ECO:0000313" key="3">
    <source>
        <dbReference type="EMBL" id="QNN46173.1"/>
    </source>
</evidence>
<sequence length="204" mass="21082">MHRFRFLIALSLAVLLVACGGRKPAGTDVTAAGEESLPKPDAAGGSVTGMPAPGASTPDPGRVDDPEPAQAAEAGDTAQATADASAAQAEPGAEAAVAVLRDYYAAINARDFARAYALWRQNPQTPAQFADGFAGTTGVSVEIGAPGPVDAGAGQRYIEIPVRLDATQADGRIDRYAGRYVLHRSVVEGGNPDWRIERATLAKQ</sequence>
<proteinExistence type="predicted"/>
<evidence type="ECO:0000313" key="4">
    <source>
        <dbReference type="Proteomes" id="UP000515977"/>
    </source>
</evidence>
<dbReference type="AlphaFoldDB" id="A0A7G9QS48"/>
<evidence type="ECO:0000256" key="2">
    <source>
        <dbReference type="SAM" id="SignalP"/>
    </source>
</evidence>
<keyword evidence="2" id="KW-0732">Signal</keyword>
<dbReference type="KEGG" id="tbv:H9L17_13475"/>
<accession>A0A7G9QS48</accession>
<dbReference type="EMBL" id="CP060711">
    <property type="protein sequence ID" value="QNN46173.1"/>
    <property type="molecule type" value="Genomic_DNA"/>
</dbReference>
<keyword evidence="4" id="KW-1185">Reference proteome</keyword>
<evidence type="ECO:0008006" key="5">
    <source>
        <dbReference type="Google" id="ProtNLM"/>
    </source>
</evidence>
<dbReference type="PROSITE" id="PS51257">
    <property type="entry name" value="PROKAR_LIPOPROTEIN"/>
    <property type="match status" value="1"/>
</dbReference>
<feature type="signal peptide" evidence="2">
    <location>
        <begin position="1"/>
        <end position="25"/>
    </location>
</feature>
<gene>
    <name evidence="3" type="ORF">H9L17_13475</name>
</gene>
<reference evidence="3 4" key="1">
    <citation type="submission" date="2020-08" db="EMBL/GenBank/DDBJ databases">
        <title>Genome sequence of Thermomonas brevis KACC 16975T.</title>
        <authorList>
            <person name="Hyun D.-W."/>
            <person name="Bae J.-W."/>
        </authorList>
    </citation>
    <scope>NUCLEOTIDE SEQUENCE [LARGE SCALE GENOMIC DNA]</scope>
    <source>
        <strain evidence="3 4">KACC 16975</strain>
    </source>
</reference>
<evidence type="ECO:0000256" key="1">
    <source>
        <dbReference type="SAM" id="MobiDB-lite"/>
    </source>
</evidence>
<feature type="chain" id="PRO_5028888646" description="Lipoprotein" evidence="2">
    <location>
        <begin position="26"/>
        <end position="204"/>
    </location>
</feature>
<protein>
    <recommendedName>
        <fullName evidence="5">Lipoprotein</fullName>
    </recommendedName>
</protein>
<dbReference type="RefSeq" id="WP_187569935.1">
    <property type="nucleotide sequence ID" value="NZ_CP060711.1"/>
</dbReference>
<dbReference type="Proteomes" id="UP000515977">
    <property type="component" value="Chromosome"/>
</dbReference>